<dbReference type="SUPFAM" id="SSF55729">
    <property type="entry name" value="Acyl-CoA N-acyltransferases (Nat)"/>
    <property type="match status" value="1"/>
</dbReference>
<gene>
    <name evidence="2" type="ORF">NIE79_004608</name>
</gene>
<sequence length="145" mass="15835">MNVEVELIETLDAESIEAFCRDEPELSSRPSRLSPEALARMIALPEFQLLVARRNGGICGTLTLAVYQMPGEVKARVDDLVAEQTEGGQAIALTLIREAARRAVAAGAAAIQVVSKPALLVANSTFERIGFRQERPGIYRRTFHT</sequence>
<keyword evidence="3" id="KW-1185">Reference proteome</keyword>
<dbReference type="Pfam" id="PF13673">
    <property type="entry name" value="Acetyltransf_10"/>
    <property type="match status" value="1"/>
</dbReference>
<dbReference type="RefSeq" id="WP_238680981.1">
    <property type="nucleotide sequence ID" value="NZ_JAKKFD010000044.1"/>
</dbReference>
<dbReference type="PROSITE" id="PS51186">
    <property type="entry name" value="GNAT"/>
    <property type="match status" value="1"/>
</dbReference>
<proteinExistence type="predicted"/>
<dbReference type="InterPro" id="IPR000182">
    <property type="entry name" value="GNAT_dom"/>
</dbReference>
<feature type="domain" description="N-acetyltransferase" evidence="1">
    <location>
        <begin position="6"/>
        <end position="145"/>
    </location>
</feature>
<evidence type="ECO:0000313" key="3">
    <source>
        <dbReference type="Proteomes" id="UP001201629"/>
    </source>
</evidence>
<dbReference type="GO" id="GO:0016746">
    <property type="term" value="F:acyltransferase activity"/>
    <property type="evidence" value="ECO:0007669"/>
    <property type="project" value="UniProtKB-KW"/>
</dbReference>
<evidence type="ECO:0000313" key="2">
    <source>
        <dbReference type="EMBL" id="MCG5446044.1"/>
    </source>
</evidence>
<comment type="caution">
    <text evidence="2">The sequence shown here is derived from an EMBL/GenBank/DDBJ whole genome shotgun (WGS) entry which is preliminary data.</text>
</comment>
<organism evidence="2 3">
    <name type="scientific">Micromonospora trifolii</name>
    <dbReference type="NCBI Taxonomy" id="2911208"/>
    <lineage>
        <taxon>Bacteria</taxon>
        <taxon>Bacillati</taxon>
        <taxon>Actinomycetota</taxon>
        <taxon>Actinomycetes</taxon>
        <taxon>Micromonosporales</taxon>
        <taxon>Micromonosporaceae</taxon>
        <taxon>Micromonospora</taxon>
    </lineage>
</organism>
<protein>
    <submittedName>
        <fullName evidence="2">GNAT family N-acetyltransferase</fullName>
        <ecNumber evidence="2">2.3.1.-</ecNumber>
    </submittedName>
</protein>
<evidence type="ECO:0000259" key="1">
    <source>
        <dbReference type="PROSITE" id="PS51186"/>
    </source>
</evidence>
<name>A0ABS9N7V9_9ACTN</name>
<dbReference type="Proteomes" id="UP001201629">
    <property type="component" value="Unassembled WGS sequence"/>
</dbReference>
<accession>A0ABS9N7V9</accession>
<dbReference type="EC" id="2.3.1.-" evidence="2"/>
<keyword evidence="2" id="KW-0808">Transferase</keyword>
<keyword evidence="2" id="KW-0012">Acyltransferase</keyword>
<reference evidence="2 3" key="1">
    <citation type="submission" date="2022-01" db="EMBL/GenBank/DDBJ databases">
        <authorList>
            <person name="Riesco R."/>
            <person name="Trujillo M.E."/>
        </authorList>
    </citation>
    <scope>NUCLEOTIDE SEQUENCE [LARGE SCALE GENOMIC DNA]</scope>
    <source>
        <strain evidence="2 3">NIE79</strain>
    </source>
</reference>
<dbReference type="EMBL" id="JAKKFD010000044">
    <property type="protein sequence ID" value="MCG5446044.1"/>
    <property type="molecule type" value="Genomic_DNA"/>
</dbReference>
<dbReference type="InterPro" id="IPR016181">
    <property type="entry name" value="Acyl_CoA_acyltransferase"/>
</dbReference>
<dbReference type="Gene3D" id="3.40.630.30">
    <property type="match status" value="1"/>
</dbReference>